<sequence>MKEEKKYFVVVFPEDSSTPHRQSQTFDSQLEAVKEAKKTPGARFRICTSVDEIDHVSSVDTPNREKRFPSESSPAPEVAIAAFPSVTVSMLSEFRMIIEQNDVRKFKDKVWSNPRYLIANGDCPTILREGNWRRNGLHVAAYARRPEMISLLLETIKDSAFLKLAYPMESEEDLAFKANHLADLYLKNREKKKCNTPLHCAVAAGCVRCVEMLVAVPECRRFEKNADDKLPFDLIPDNLAEWEKERLFQLLGSGVVLCFESQQGPQIVLQDETNVSDACETFDGGHLRAIAGPVPCDLLPNFMHTWKAGNESIPKSLKALHSAPGLNVKLSDYEKGAERIGRKLCRQYRVLWSERWDFLDDFLDIASSRGLKKLDEFLSRICEDMKDKKLEEFILKTPPKPPVKRSKIVFGSLPSSPYERPANPVPPDSSPVTPITSLCGRMAELRLDYCENSDEEIVDDNTVSGSFSISFSQDLEICDEEDDALPEECDSFSTAPGSPSDEDWRRERPSYFIGYEEFTQEDAQVFLALDDCDYLNDIHSEEYPYVFDWFLRILTKFTMSEIERRARNRGVVRTSLSIASSGSVRALSSPASSSGILGSPFSPRIAVEKAFSTTPVRSKRKSLILR</sequence>
<evidence type="ECO:0000259" key="5">
    <source>
        <dbReference type="Pfam" id="PF24567"/>
    </source>
</evidence>
<evidence type="ECO:0000256" key="1">
    <source>
        <dbReference type="ARBA" id="ARBA00007597"/>
    </source>
</evidence>
<reference evidence="6" key="1">
    <citation type="submission" date="2020-11" db="EMBL/GenBank/DDBJ databases">
        <authorList>
            <person name="Tran Van P."/>
        </authorList>
    </citation>
    <scope>NUCLEOTIDE SEQUENCE</scope>
</reference>
<dbReference type="AlphaFoldDB" id="A0A7R9BKF1"/>
<organism evidence="6">
    <name type="scientific">Notodromas monacha</name>
    <dbReference type="NCBI Taxonomy" id="399045"/>
    <lineage>
        <taxon>Eukaryota</taxon>
        <taxon>Metazoa</taxon>
        <taxon>Ecdysozoa</taxon>
        <taxon>Arthropoda</taxon>
        <taxon>Crustacea</taxon>
        <taxon>Oligostraca</taxon>
        <taxon>Ostracoda</taxon>
        <taxon>Podocopa</taxon>
        <taxon>Podocopida</taxon>
        <taxon>Cypridocopina</taxon>
        <taxon>Cypridoidea</taxon>
        <taxon>Cyprididae</taxon>
        <taxon>Notodromas</taxon>
    </lineage>
</organism>
<evidence type="ECO:0000256" key="2">
    <source>
        <dbReference type="ARBA" id="ARBA00022618"/>
    </source>
</evidence>
<dbReference type="InterPro" id="IPR036770">
    <property type="entry name" value="Ankyrin_rpt-contain_sf"/>
</dbReference>
<dbReference type="Pfam" id="PF00023">
    <property type="entry name" value="Ank"/>
    <property type="match status" value="1"/>
</dbReference>
<evidence type="ECO:0000256" key="3">
    <source>
        <dbReference type="ARBA" id="ARBA00023043"/>
    </source>
</evidence>
<keyword evidence="2" id="KW-0132">Cell division</keyword>
<dbReference type="Gene3D" id="1.25.40.20">
    <property type="entry name" value="Ankyrin repeat-containing domain"/>
    <property type="match status" value="1"/>
</dbReference>
<name>A0A7R9BKF1_9CRUS</name>
<evidence type="ECO:0000313" key="7">
    <source>
        <dbReference type="Proteomes" id="UP000678499"/>
    </source>
</evidence>
<protein>
    <recommendedName>
        <fullName evidence="5">ANKLE2 third alpha/beta domain-containing protein</fullName>
    </recommendedName>
</protein>
<accession>A0A7R9BKF1</accession>
<dbReference type="OrthoDB" id="7446186at2759"/>
<evidence type="ECO:0000313" key="6">
    <source>
        <dbReference type="EMBL" id="CAD7276187.1"/>
    </source>
</evidence>
<dbReference type="SUPFAM" id="SSF48403">
    <property type="entry name" value="Ankyrin repeat"/>
    <property type="match status" value="1"/>
</dbReference>
<evidence type="ECO:0000256" key="4">
    <source>
        <dbReference type="ARBA" id="ARBA00023306"/>
    </source>
</evidence>
<keyword evidence="7" id="KW-1185">Reference proteome</keyword>
<keyword evidence="4" id="KW-0131">Cell cycle</keyword>
<dbReference type="InterPro" id="IPR056237">
    <property type="entry name" value="ANKLE2_3rd"/>
</dbReference>
<comment type="similarity">
    <text evidence="1">Belongs to the ANKLE2 family.</text>
</comment>
<proteinExistence type="inferred from homology"/>
<dbReference type="PANTHER" id="PTHR12349">
    <property type="entry name" value="ANKYRIN REPEAT AND LEM DOMAIN-CONTAINING PROTEIN 2"/>
    <property type="match status" value="1"/>
</dbReference>
<feature type="domain" description="ANKLE2 third alpha/beta" evidence="5">
    <location>
        <begin position="268"/>
        <end position="354"/>
    </location>
</feature>
<dbReference type="InterPro" id="IPR002110">
    <property type="entry name" value="Ankyrin_rpt"/>
</dbReference>
<dbReference type="EMBL" id="OA882606">
    <property type="protein sequence ID" value="CAD7276187.1"/>
    <property type="molecule type" value="Genomic_DNA"/>
</dbReference>
<dbReference type="Proteomes" id="UP000678499">
    <property type="component" value="Unassembled WGS sequence"/>
</dbReference>
<dbReference type="Pfam" id="PF24567">
    <property type="entry name" value="ANKLE2_3rd"/>
    <property type="match status" value="1"/>
</dbReference>
<keyword evidence="3" id="KW-0040">ANK repeat</keyword>
<dbReference type="EMBL" id="CAJPEX010000569">
    <property type="protein sequence ID" value="CAG0916339.1"/>
    <property type="molecule type" value="Genomic_DNA"/>
</dbReference>
<dbReference type="PANTHER" id="PTHR12349:SF4">
    <property type="entry name" value="ANKYRIN REPEAT AND LEM DOMAIN-CONTAINING PROTEIN 2"/>
    <property type="match status" value="1"/>
</dbReference>
<gene>
    <name evidence="6" type="ORF">NMOB1V02_LOCUS3963</name>
</gene>
<dbReference type="GO" id="GO:0051301">
    <property type="term" value="P:cell division"/>
    <property type="evidence" value="ECO:0007669"/>
    <property type="project" value="UniProtKB-KW"/>
</dbReference>